<dbReference type="AlphaFoldDB" id="A0AAN8SFB4"/>
<dbReference type="SMART" id="SM00054">
    <property type="entry name" value="EFh"/>
    <property type="match status" value="2"/>
</dbReference>
<organism evidence="4 5">
    <name type="scientific">Polyplax serrata</name>
    <name type="common">Common mouse louse</name>
    <dbReference type="NCBI Taxonomy" id="468196"/>
    <lineage>
        <taxon>Eukaryota</taxon>
        <taxon>Metazoa</taxon>
        <taxon>Ecdysozoa</taxon>
        <taxon>Arthropoda</taxon>
        <taxon>Hexapoda</taxon>
        <taxon>Insecta</taxon>
        <taxon>Pterygota</taxon>
        <taxon>Neoptera</taxon>
        <taxon>Paraneoptera</taxon>
        <taxon>Psocodea</taxon>
        <taxon>Troctomorpha</taxon>
        <taxon>Phthiraptera</taxon>
        <taxon>Anoplura</taxon>
        <taxon>Polyplacidae</taxon>
        <taxon>Polyplax</taxon>
    </lineage>
</organism>
<dbReference type="PROSITE" id="PS50222">
    <property type="entry name" value="EF_HAND_2"/>
    <property type="match status" value="2"/>
</dbReference>
<dbReference type="SUPFAM" id="SSF47473">
    <property type="entry name" value="EF-hand"/>
    <property type="match status" value="1"/>
</dbReference>
<dbReference type="Proteomes" id="UP001372834">
    <property type="component" value="Unassembled WGS sequence"/>
</dbReference>
<evidence type="ECO:0000256" key="1">
    <source>
        <dbReference type="ARBA" id="ARBA00022737"/>
    </source>
</evidence>
<dbReference type="InterPro" id="IPR018247">
    <property type="entry name" value="EF_Hand_1_Ca_BS"/>
</dbReference>
<sequence>MSRINIRDYMKFPEDTDDECSTLGSVQEQRDEMLEAFMLYDKDGDGLIDTRELGTVIRSLGQVLTVCEETDIVAQFAHEKCYEIDYLAFVRLMKTKLRKFDEDVELRESFRRFDKEENGYLDLAKLKSLLLTDGEPLTKATLKDWLDDGAEFIKNGKLYYEDFATFMLSK</sequence>
<proteinExistence type="predicted"/>
<dbReference type="EMBL" id="JAWJWE010000001">
    <property type="protein sequence ID" value="KAK6645124.1"/>
    <property type="molecule type" value="Genomic_DNA"/>
</dbReference>
<evidence type="ECO:0000313" key="4">
    <source>
        <dbReference type="EMBL" id="KAK6645124.1"/>
    </source>
</evidence>
<dbReference type="FunFam" id="1.10.238.10:FF:000178">
    <property type="entry name" value="Calmodulin-2 A"/>
    <property type="match status" value="1"/>
</dbReference>
<comment type="caution">
    <text evidence="4">The sequence shown here is derived from an EMBL/GenBank/DDBJ whole genome shotgun (WGS) entry which is preliminary data.</text>
</comment>
<accession>A0AAN8SFB4</accession>
<evidence type="ECO:0000259" key="3">
    <source>
        <dbReference type="PROSITE" id="PS50222"/>
    </source>
</evidence>
<gene>
    <name evidence="4" type="ORF">RUM43_001400</name>
</gene>
<dbReference type="InterPro" id="IPR002048">
    <property type="entry name" value="EF_hand_dom"/>
</dbReference>
<evidence type="ECO:0000256" key="2">
    <source>
        <dbReference type="ARBA" id="ARBA00022837"/>
    </source>
</evidence>
<dbReference type="Gene3D" id="1.10.238.10">
    <property type="entry name" value="EF-hand"/>
    <property type="match status" value="2"/>
</dbReference>
<protein>
    <recommendedName>
        <fullName evidence="3">EF-hand domain-containing protein</fullName>
    </recommendedName>
</protein>
<feature type="domain" description="EF-hand" evidence="3">
    <location>
        <begin position="101"/>
        <end position="136"/>
    </location>
</feature>
<name>A0AAN8SFB4_POLSC</name>
<dbReference type="InterPro" id="IPR011992">
    <property type="entry name" value="EF-hand-dom_pair"/>
</dbReference>
<dbReference type="PANTHER" id="PTHR23048:SF0">
    <property type="entry name" value="CALMODULIN LIKE 3"/>
    <property type="match status" value="1"/>
</dbReference>
<dbReference type="PROSITE" id="PS00018">
    <property type="entry name" value="EF_HAND_1"/>
    <property type="match status" value="1"/>
</dbReference>
<dbReference type="InterPro" id="IPR050230">
    <property type="entry name" value="CALM/Myosin/TropC-like"/>
</dbReference>
<dbReference type="GO" id="GO:0016460">
    <property type="term" value="C:myosin II complex"/>
    <property type="evidence" value="ECO:0007669"/>
    <property type="project" value="TreeGrafter"/>
</dbReference>
<dbReference type="PANTHER" id="PTHR23048">
    <property type="entry name" value="MYOSIN LIGHT CHAIN 1, 3"/>
    <property type="match status" value="1"/>
</dbReference>
<feature type="domain" description="EF-hand" evidence="3">
    <location>
        <begin position="28"/>
        <end position="63"/>
    </location>
</feature>
<keyword evidence="2" id="KW-0106">Calcium</keyword>
<reference evidence="4 5" key="1">
    <citation type="submission" date="2023-10" db="EMBL/GenBank/DDBJ databases">
        <title>Genomes of two closely related lineages of the louse Polyplax serrata with different host specificities.</title>
        <authorList>
            <person name="Martinu J."/>
            <person name="Tarabai H."/>
            <person name="Stefka J."/>
            <person name="Hypsa V."/>
        </authorList>
    </citation>
    <scope>NUCLEOTIDE SEQUENCE [LARGE SCALE GENOMIC DNA]</scope>
    <source>
        <strain evidence="4">HR10_N</strain>
    </source>
</reference>
<evidence type="ECO:0000313" key="5">
    <source>
        <dbReference type="Proteomes" id="UP001372834"/>
    </source>
</evidence>
<keyword evidence="1" id="KW-0677">Repeat</keyword>
<dbReference type="Pfam" id="PF13499">
    <property type="entry name" value="EF-hand_7"/>
    <property type="match status" value="1"/>
</dbReference>
<dbReference type="Pfam" id="PF13405">
    <property type="entry name" value="EF-hand_6"/>
    <property type="match status" value="1"/>
</dbReference>
<dbReference type="GO" id="GO:0005509">
    <property type="term" value="F:calcium ion binding"/>
    <property type="evidence" value="ECO:0007669"/>
    <property type="project" value="InterPro"/>
</dbReference>